<feature type="region of interest" description="Disordered" evidence="1">
    <location>
        <begin position="106"/>
        <end position="187"/>
    </location>
</feature>
<gene>
    <name evidence="2" type="ORF">GMRT_22691</name>
</gene>
<sequence length="1107" mass="121001">MERSGRLSEYRQAVKAVENHEVRLQLDSLAPMMETDALMPLQELLQVLLTIAGSAFRGRRSVQAIVRALHVLYNASEAEVAGILLENVPSARNYLRPILEASRLSSPALSAPPNFEASSGSTDGMELGSDVPQGVSTASAPAIARTVAPIPSPSAGPKKRRQRPPLLVQEPDLKRDSSGGGSVSELTAPATQTVDLVSLLLPYACREDPLQEYRDLDQPTAQPEETGAVRVRSPSLSLALAQEAPKNEDDMRQNLAALLDTSRRRSPSSRGGRPTLVRREGIRGSSTGRKVEQARLVVQASVCVAEHRLPKHIACPVSSYAERILFGWSNVTAACAALLQNALQRDDSVVRGAQHLIQTGGIELLQRTGRSDHTLLAERILELASGVVTTAMRDEGSLRAAVTVHTLLARWMYLSHGAFTRLIRFQRRCVRQINLPNALPAVHNVDHDGKLILFSKFVAVQALIHFTRPRAGPPMYWNYALPMCLPHLTYDFCAGVDFYSTRAIRCGRGGCLLRAGEAIHLIPVIHPDLQCFAPVPRYLPPMELYTARQAPSLQDLRTSPDLVMRCNTESAIAYFAATEPIPEAICLFDVTGCYIPIELATHSLCARIGAALSQGLTPVALLALISEYIAHCLFVAPFFVVDMNECSSLVQHLIFADTDEDGNCEIGFASSFGQVVLRVYTTRPIQPGEPLLLPPKYLWAKPQSPLSVALELTVFQALLTAEAIPSELSTTFKEEGMNADMIYETLLKPSLQGIPEARPPDGDLSRLLPIPFLALLKHVLFAMLSISYKDLVMTEPTGFFSVGPVNAAHLYRGFQRTPAMRHTLLKNVGIANDIALDAFRSWETSPNLFTTLDISLPTDLDFQLPTIDYPEGRAPVATPIDTLLSAVENRAGASRRIGTEYNHYLLLYRLSYVLQALEDILANPFIPPCPFSTDTSPQLSFVDVGMVDALDATRLETGMTPLLVIPEAILQPPLQAQAQMQGHGQNQLQLPQKISIKVPDAGTFRSDHRQPHSSSASSTGSPVSSLQELGTGQPKAQTRARIRQPTDAVDSPDLYPRLSDYTFIPTLEQLDSEEAAGRAQAAREASKLLPARPQADSAWRLLDFLAM</sequence>
<comment type="caution">
    <text evidence="2">The sequence shown here is derived from an EMBL/GenBank/DDBJ whole genome shotgun (WGS) entry which is preliminary data.</text>
</comment>
<reference evidence="2 3" key="1">
    <citation type="submission" date="2019-05" db="EMBL/GenBank/DDBJ databases">
        <title>The compact genome of Giardia muris reveals important steps in the evolution of intestinal protozoan parasites.</title>
        <authorList>
            <person name="Xu F."/>
            <person name="Jimenez-Gonzalez A."/>
            <person name="Einarsson E."/>
            <person name="Astvaldsson A."/>
            <person name="Peirasmaki D."/>
            <person name="Eckmann L."/>
            <person name="Andersson J.O."/>
            <person name="Svard S.G."/>
            <person name="Jerlstrom-Hultqvist J."/>
        </authorList>
    </citation>
    <scope>NUCLEOTIDE SEQUENCE [LARGE SCALE GENOMIC DNA]</scope>
    <source>
        <strain evidence="2 3">Roberts-Thomson</strain>
    </source>
</reference>
<feature type="region of interest" description="Disordered" evidence="1">
    <location>
        <begin position="258"/>
        <end position="284"/>
    </location>
</feature>
<keyword evidence="3" id="KW-1185">Reference proteome</keyword>
<feature type="region of interest" description="Disordered" evidence="1">
    <location>
        <begin position="1002"/>
        <end position="1054"/>
    </location>
</feature>
<feature type="compositionally biased region" description="Low complexity" evidence="1">
    <location>
        <begin position="1013"/>
        <end position="1025"/>
    </location>
</feature>
<feature type="compositionally biased region" description="Polar residues" evidence="1">
    <location>
        <begin position="1026"/>
        <end position="1036"/>
    </location>
</feature>
<dbReference type="AlphaFoldDB" id="A0A4Z1ST09"/>
<proteinExistence type="predicted"/>
<dbReference type="EMBL" id="VDLU01000002">
    <property type="protein sequence ID" value="TNJ29024.1"/>
    <property type="molecule type" value="Genomic_DNA"/>
</dbReference>
<dbReference type="Proteomes" id="UP000315496">
    <property type="component" value="Chromosome 2"/>
</dbReference>
<dbReference type="OrthoDB" id="10256720at2759"/>
<protein>
    <recommendedName>
        <fullName evidence="4">SET domain-containing protein</fullName>
    </recommendedName>
</protein>
<organism evidence="2 3">
    <name type="scientific">Giardia muris</name>
    <dbReference type="NCBI Taxonomy" id="5742"/>
    <lineage>
        <taxon>Eukaryota</taxon>
        <taxon>Metamonada</taxon>
        <taxon>Diplomonadida</taxon>
        <taxon>Hexamitidae</taxon>
        <taxon>Giardiinae</taxon>
        <taxon>Giardia</taxon>
    </lineage>
</organism>
<name>A0A4Z1ST09_GIAMU</name>
<evidence type="ECO:0000313" key="3">
    <source>
        <dbReference type="Proteomes" id="UP000315496"/>
    </source>
</evidence>
<dbReference type="VEuPathDB" id="GiardiaDB:GMRT_22691"/>
<accession>A0A4Z1ST09</accession>
<evidence type="ECO:0008006" key="4">
    <source>
        <dbReference type="Google" id="ProtNLM"/>
    </source>
</evidence>
<evidence type="ECO:0000256" key="1">
    <source>
        <dbReference type="SAM" id="MobiDB-lite"/>
    </source>
</evidence>
<evidence type="ECO:0000313" key="2">
    <source>
        <dbReference type="EMBL" id="TNJ29024.1"/>
    </source>
</evidence>